<keyword evidence="1" id="KW-1133">Transmembrane helix</keyword>
<evidence type="ECO:0000256" key="1">
    <source>
        <dbReference type="SAM" id="Phobius"/>
    </source>
</evidence>
<protein>
    <submittedName>
        <fullName evidence="2">Uncharacterized protein</fullName>
    </submittedName>
</protein>
<proteinExistence type="predicted"/>
<keyword evidence="1" id="KW-0472">Membrane</keyword>
<dbReference type="AlphaFoldDB" id="A0A0G1GXN7"/>
<evidence type="ECO:0000313" key="2">
    <source>
        <dbReference type="EMBL" id="KKT38973.1"/>
    </source>
</evidence>
<keyword evidence="1" id="KW-0812">Transmembrane</keyword>
<organism evidence="2 3">
    <name type="scientific">Candidatus Gottesmanbacteria bacterium GW2011_GWB1_44_11c</name>
    <dbReference type="NCBI Taxonomy" id="1618447"/>
    <lineage>
        <taxon>Bacteria</taxon>
        <taxon>Candidatus Gottesmaniibacteriota</taxon>
    </lineage>
</organism>
<evidence type="ECO:0000313" key="3">
    <source>
        <dbReference type="Proteomes" id="UP000034617"/>
    </source>
</evidence>
<accession>A0A0G1GXN7</accession>
<sequence length="69" mass="7886">MFISVVLALLVIQKSKWFLYMGLACFALAIPLFAKWIFFTGERLTWYGAGFLLIAVIIQVFQVHKVESS</sequence>
<dbReference type="Proteomes" id="UP000034617">
    <property type="component" value="Unassembled WGS sequence"/>
</dbReference>
<feature type="transmembrane region" description="Helical" evidence="1">
    <location>
        <begin position="17"/>
        <end position="38"/>
    </location>
</feature>
<dbReference type="EMBL" id="LCHM01000003">
    <property type="protein sequence ID" value="KKT38973.1"/>
    <property type="molecule type" value="Genomic_DNA"/>
</dbReference>
<gene>
    <name evidence="2" type="ORF">UW22_C0003G0015</name>
</gene>
<comment type="caution">
    <text evidence="2">The sequence shown here is derived from an EMBL/GenBank/DDBJ whole genome shotgun (WGS) entry which is preliminary data.</text>
</comment>
<feature type="transmembrane region" description="Helical" evidence="1">
    <location>
        <begin position="44"/>
        <end position="63"/>
    </location>
</feature>
<reference evidence="2 3" key="1">
    <citation type="journal article" date="2015" name="Nature">
        <title>rRNA introns, odd ribosomes, and small enigmatic genomes across a large radiation of phyla.</title>
        <authorList>
            <person name="Brown C.T."/>
            <person name="Hug L.A."/>
            <person name="Thomas B.C."/>
            <person name="Sharon I."/>
            <person name="Castelle C.J."/>
            <person name="Singh A."/>
            <person name="Wilkins M.J."/>
            <person name="Williams K.H."/>
            <person name="Banfield J.F."/>
        </authorList>
    </citation>
    <scope>NUCLEOTIDE SEQUENCE [LARGE SCALE GENOMIC DNA]</scope>
</reference>
<name>A0A0G1GXN7_9BACT</name>